<feature type="region of interest" description="Disordered" evidence="6">
    <location>
        <begin position="481"/>
        <end position="559"/>
    </location>
</feature>
<dbReference type="PANTHER" id="PTHR12374:SF20">
    <property type="entry name" value="TRANSCRIPTIONAL ADAPTER 2-ALPHA"/>
    <property type="match status" value="1"/>
</dbReference>
<dbReference type="InterPro" id="IPR001005">
    <property type="entry name" value="SANT/Myb"/>
</dbReference>
<feature type="region of interest" description="Disordered" evidence="6">
    <location>
        <begin position="574"/>
        <end position="616"/>
    </location>
</feature>
<feature type="domain" description="ZZ-type" evidence="8">
    <location>
        <begin position="66"/>
        <end position="122"/>
    </location>
</feature>
<evidence type="ECO:0000313" key="13">
    <source>
        <dbReference type="Proteomes" id="UP000815325"/>
    </source>
</evidence>
<feature type="compositionally biased region" description="Polar residues" evidence="6">
    <location>
        <begin position="507"/>
        <end position="519"/>
    </location>
</feature>
<feature type="domain" description="Myb-like" evidence="7">
    <location>
        <begin position="129"/>
        <end position="172"/>
    </location>
</feature>
<dbReference type="SUPFAM" id="SSF57850">
    <property type="entry name" value="RING/U-box"/>
    <property type="match status" value="1"/>
</dbReference>
<evidence type="ECO:0000313" key="12">
    <source>
        <dbReference type="EMBL" id="KAF5833438.1"/>
    </source>
</evidence>
<dbReference type="SMART" id="SM00717">
    <property type="entry name" value="SANT"/>
    <property type="match status" value="1"/>
</dbReference>
<dbReference type="InterPro" id="IPR036388">
    <property type="entry name" value="WH-like_DNA-bd_sf"/>
</dbReference>
<keyword evidence="3" id="KW-0862">Zinc</keyword>
<accession>A0ABQ7GFS1</accession>
<evidence type="ECO:0000256" key="4">
    <source>
        <dbReference type="ARBA" id="ARBA00023242"/>
    </source>
</evidence>
<dbReference type="InterPro" id="IPR007526">
    <property type="entry name" value="SWIRM"/>
</dbReference>
<feature type="compositionally biased region" description="Basic and acidic residues" evidence="6">
    <location>
        <begin position="306"/>
        <end position="316"/>
    </location>
</feature>
<dbReference type="Pfam" id="PF25299">
    <property type="entry name" value="ZZ_ADA2"/>
    <property type="match status" value="1"/>
</dbReference>
<reference evidence="12" key="1">
    <citation type="submission" date="2017-08" db="EMBL/GenBank/DDBJ databases">
        <authorList>
            <person name="Polle J.E."/>
            <person name="Barry K."/>
            <person name="Cushman J."/>
            <person name="Schmutz J."/>
            <person name="Tran D."/>
            <person name="Hathwaick L.T."/>
            <person name="Yim W.C."/>
            <person name="Jenkins J."/>
            <person name="Mckie-Krisberg Z.M."/>
            <person name="Prochnik S."/>
            <person name="Lindquist E."/>
            <person name="Dockter R.B."/>
            <person name="Adam C."/>
            <person name="Molina H."/>
            <person name="Bunkerborg J."/>
            <person name="Jin E."/>
            <person name="Buchheim M."/>
            <person name="Magnuson J."/>
        </authorList>
    </citation>
    <scope>NUCLEOTIDE SEQUENCE</scope>
    <source>
        <strain evidence="12">CCAP 19/18</strain>
    </source>
</reference>
<dbReference type="Gene3D" id="1.10.10.10">
    <property type="entry name" value="Winged helix-like DNA-binding domain superfamily/Winged helix DNA-binding domain"/>
    <property type="match status" value="1"/>
</dbReference>
<feature type="domain" description="HTH myb-type" evidence="11">
    <location>
        <begin position="129"/>
        <end position="176"/>
    </location>
</feature>
<dbReference type="InterPro" id="IPR017884">
    <property type="entry name" value="SANT_dom"/>
</dbReference>
<organism evidence="12 13">
    <name type="scientific">Dunaliella salina</name>
    <name type="common">Green alga</name>
    <name type="synonym">Protococcus salinus</name>
    <dbReference type="NCBI Taxonomy" id="3046"/>
    <lineage>
        <taxon>Eukaryota</taxon>
        <taxon>Viridiplantae</taxon>
        <taxon>Chlorophyta</taxon>
        <taxon>core chlorophytes</taxon>
        <taxon>Chlorophyceae</taxon>
        <taxon>CS clade</taxon>
        <taxon>Chlamydomonadales</taxon>
        <taxon>Dunaliellaceae</taxon>
        <taxon>Dunaliella</taxon>
    </lineage>
</organism>
<dbReference type="EMBL" id="MU069811">
    <property type="protein sequence ID" value="KAF5833438.1"/>
    <property type="molecule type" value="Genomic_DNA"/>
</dbReference>
<gene>
    <name evidence="12" type="ORF">DUNSADRAFT_10263</name>
</gene>
<feature type="compositionally biased region" description="Low complexity" evidence="6">
    <location>
        <begin position="574"/>
        <end position="590"/>
    </location>
</feature>
<keyword evidence="1" id="KW-0479">Metal-binding</keyword>
<dbReference type="InterPro" id="IPR043145">
    <property type="entry name" value="Znf_ZZ_sf"/>
</dbReference>
<dbReference type="CDD" id="cd02335">
    <property type="entry name" value="ZZ_ADA2"/>
    <property type="match status" value="1"/>
</dbReference>
<evidence type="ECO:0000256" key="5">
    <source>
        <dbReference type="PROSITE-ProRule" id="PRU00228"/>
    </source>
</evidence>
<dbReference type="Pfam" id="PF22941">
    <property type="entry name" value="TADA2A-like_3rd"/>
    <property type="match status" value="1"/>
</dbReference>
<dbReference type="CDD" id="cd00167">
    <property type="entry name" value="SANT"/>
    <property type="match status" value="1"/>
</dbReference>
<dbReference type="PROSITE" id="PS50090">
    <property type="entry name" value="MYB_LIKE"/>
    <property type="match status" value="1"/>
</dbReference>
<feature type="domain" description="SANT" evidence="10">
    <location>
        <begin position="124"/>
        <end position="176"/>
    </location>
</feature>
<evidence type="ECO:0000256" key="2">
    <source>
        <dbReference type="ARBA" id="ARBA00022771"/>
    </source>
</evidence>
<comment type="caution">
    <text evidence="12">The sequence shown here is derived from an EMBL/GenBank/DDBJ whole genome shotgun (WGS) entry which is preliminary data.</text>
</comment>
<dbReference type="PANTHER" id="PTHR12374">
    <property type="entry name" value="TRANSCRIPTIONAL ADAPTOR 2 ADA2 -RELATED"/>
    <property type="match status" value="1"/>
</dbReference>
<feature type="domain" description="SWIRM" evidence="9">
    <location>
        <begin position="701"/>
        <end position="796"/>
    </location>
</feature>
<dbReference type="SMART" id="SM00291">
    <property type="entry name" value="ZnF_ZZ"/>
    <property type="match status" value="1"/>
</dbReference>
<feature type="region of interest" description="Disordered" evidence="6">
    <location>
        <begin position="180"/>
        <end position="217"/>
    </location>
</feature>
<dbReference type="SUPFAM" id="SSF46689">
    <property type="entry name" value="Homeodomain-like"/>
    <property type="match status" value="2"/>
</dbReference>
<keyword evidence="2 5" id="KW-0863">Zinc-finger</keyword>
<dbReference type="Proteomes" id="UP000815325">
    <property type="component" value="Unassembled WGS sequence"/>
</dbReference>
<feature type="compositionally biased region" description="Polar residues" evidence="6">
    <location>
        <begin position="605"/>
        <end position="615"/>
    </location>
</feature>
<evidence type="ECO:0008006" key="14">
    <source>
        <dbReference type="Google" id="ProtNLM"/>
    </source>
</evidence>
<dbReference type="PROSITE" id="PS51293">
    <property type="entry name" value="SANT"/>
    <property type="match status" value="1"/>
</dbReference>
<dbReference type="InterPro" id="IPR017930">
    <property type="entry name" value="Myb_dom"/>
</dbReference>
<dbReference type="PROSITE" id="PS50135">
    <property type="entry name" value="ZF_ZZ_2"/>
    <property type="match status" value="1"/>
</dbReference>
<evidence type="ECO:0000259" key="8">
    <source>
        <dbReference type="PROSITE" id="PS50135"/>
    </source>
</evidence>
<dbReference type="InterPro" id="IPR009057">
    <property type="entry name" value="Homeodomain-like_sf"/>
</dbReference>
<sequence length="823" mass="88991">MVEAVQVAALSACHGCVPCRKEGPNCAHSWRALYHCNFCQKDISSCPRIKNSFCPDFDSLSPCAHRALYHCNYCQKDISSCPRIKCAICPDFDLCLECFAVGCEITPHKRDHDYRVVDNLSFPIYHPEWGADEEILLLEAIDIYGPGNWGAVAEHVGNKSAAACKAHYHEIYIHVETYPLPKPSPAMQNRPSKKGRTSSAPAPAAPPAKQPMNPAALGPTHLKQEVKEEKPCPTTLQDIKVEQREREAEEEGTAIANTSPQVAMDVDSKHLEGEHLTQAREPEDYFKGQKAAAQGMKHVAHAKAASKKEPKTEDQTHQTAATGRTLHGDNAAPAAPPSKANPEGSQGPPDQASGFDVTGYHAKRREFDPEYDNDAECVIADMEFTDADTEEDRQLKLRMLEIYNKRLDEREARHDFLAEHGLLNMRKVQALDRRRTGPERDTHAKLRVFARYSAPAEHDNLVEGLLLEQRLRSRIEELKENRRQGARTIADAEAMESDRKQKAKGQAQPSTQRAAGSSWSSLPPLGVTPLPGPTPFPTAPSPYFPAATPQRNFHDNFAAPGTMPLPLLSPLPPANAAAPPSGPAALTAPGAAPPSAPAAAQPLGNTASTAATPQGSEAAAAQSLGLPVAGARLQGILAGATPVAAAHPAEGGHHHQEATKALVLQRMNKPYLASPSYELAISFFVAPPPGGNKGAAAALASWRTRRGVALDISCMPGVELLGARERELCATSRLHPAHYLALKDMMLRDCARHGTISRQEARTFFRLDASRSLRLYDLWVQLGWVSAPATQKKAVSGFAGETGTMAGAATRAASEDGDFEETI</sequence>
<feature type="compositionally biased region" description="Low complexity" evidence="6">
    <location>
        <begin position="520"/>
        <end position="529"/>
    </location>
</feature>
<keyword evidence="4" id="KW-0539">Nucleus</keyword>
<proteinExistence type="predicted"/>
<evidence type="ECO:0000259" key="11">
    <source>
        <dbReference type="PROSITE" id="PS51294"/>
    </source>
</evidence>
<dbReference type="InterPro" id="IPR055141">
    <property type="entry name" value="TADA2A_B-like_dom"/>
</dbReference>
<dbReference type="Pfam" id="PF00249">
    <property type="entry name" value="Myb_DNA-binding"/>
    <property type="match status" value="1"/>
</dbReference>
<dbReference type="InterPro" id="IPR000433">
    <property type="entry name" value="Znf_ZZ"/>
</dbReference>
<dbReference type="Gene3D" id="3.30.60.90">
    <property type="match status" value="1"/>
</dbReference>
<evidence type="ECO:0000256" key="1">
    <source>
        <dbReference type="ARBA" id="ARBA00022723"/>
    </source>
</evidence>
<dbReference type="Gene3D" id="1.10.10.60">
    <property type="entry name" value="Homeodomain-like"/>
    <property type="match status" value="1"/>
</dbReference>
<dbReference type="PROSITE" id="PS01357">
    <property type="entry name" value="ZF_ZZ_1"/>
    <property type="match status" value="1"/>
</dbReference>
<dbReference type="PROSITE" id="PS51294">
    <property type="entry name" value="HTH_MYB"/>
    <property type="match status" value="1"/>
</dbReference>
<evidence type="ECO:0000259" key="9">
    <source>
        <dbReference type="PROSITE" id="PS50934"/>
    </source>
</evidence>
<feature type="compositionally biased region" description="Pro residues" evidence="6">
    <location>
        <begin position="530"/>
        <end position="543"/>
    </location>
</feature>
<keyword evidence="13" id="KW-1185">Reference proteome</keyword>
<dbReference type="InterPro" id="IPR041983">
    <property type="entry name" value="ADA2-like_ZZ"/>
</dbReference>
<evidence type="ECO:0000256" key="6">
    <source>
        <dbReference type="SAM" id="MobiDB-lite"/>
    </source>
</evidence>
<feature type="region of interest" description="Disordered" evidence="6">
    <location>
        <begin position="292"/>
        <end position="356"/>
    </location>
</feature>
<evidence type="ECO:0000256" key="3">
    <source>
        <dbReference type="ARBA" id="ARBA00022833"/>
    </source>
</evidence>
<evidence type="ECO:0000259" key="10">
    <source>
        <dbReference type="PROSITE" id="PS51293"/>
    </source>
</evidence>
<protein>
    <recommendedName>
        <fullName evidence="14">Transcriptional adapter</fullName>
    </recommendedName>
</protein>
<evidence type="ECO:0000259" key="7">
    <source>
        <dbReference type="PROSITE" id="PS50090"/>
    </source>
</evidence>
<name>A0ABQ7GFS1_DUNSA</name>
<dbReference type="PROSITE" id="PS50934">
    <property type="entry name" value="SWIRM"/>
    <property type="match status" value="1"/>
</dbReference>